<comment type="caution">
    <text evidence="2">The sequence shown here is derived from an EMBL/GenBank/DDBJ whole genome shotgun (WGS) entry which is preliminary data.</text>
</comment>
<evidence type="ECO:0000313" key="3">
    <source>
        <dbReference type="Proteomes" id="UP000697127"/>
    </source>
</evidence>
<sequence>MPQHIPSTPQYNRTQKYFLLTNTIVTIFWLFLLLRLAILYPLLSSRFLASGIADFYLSILIATIILENFNYIVIFRHIPGIQSINNSIPKPYLKNLIITSISRLTLAFIIFNYPKVTRSESFPLIILIHSVKEFFRWFYNLQKVRLFNKIPNFNKLSRSITYLLLTPLEILTSIYIFFQSLIFTSYQINLIPYDYYIKSFLKFQILFYLPISYTIYKRLISKYFFAHNINDNSNKKLE</sequence>
<dbReference type="Proteomes" id="UP000697127">
    <property type="component" value="Unassembled WGS sequence"/>
</dbReference>
<keyword evidence="1" id="KW-0812">Transmembrane</keyword>
<accession>A0A9P7BGC9</accession>
<organism evidence="2 3">
    <name type="scientific">Pichia californica</name>
    <dbReference type="NCBI Taxonomy" id="460514"/>
    <lineage>
        <taxon>Eukaryota</taxon>
        <taxon>Fungi</taxon>
        <taxon>Dikarya</taxon>
        <taxon>Ascomycota</taxon>
        <taxon>Saccharomycotina</taxon>
        <taxon>Pichiomycetes</taxon>
        <taxon>Pichiales</taxon>
        <taxon>Pichiaceae</taxon>
        <taxon>Pichia</taxon>
    </lineage>
</organism>
<evidence type="ECO:0000313" key="2">
    <source>
        <dbReference type="EMBL" id="KAG0689881.1"/>
    </source>
</evidence>
<feature type="transmembrane region" description="Helical" evidence="1">
    <location>
        <begin position="160"/>
        <end position="183"/>
    </location>
</feature>
<evidence type="ECO:0008006" key="4">
    <source>
        <dbReference type="Google" id="ProtNLM"/>
    </source>
</evidence>
<dbReference type="AlphaFoldDB" id="A0A9P7BGC9"/>
<feature type="transmembrane region" description="Helical" evidence="1">
    <location>
        <begin position="17"/>
        <end position="43"/>
    </location>
</feature>
<dbReference type="EMBL" id="PUHW01000056">
    <property type="protein sequence ID" value="KAG0689881.1"/>
    <property type="molecule type" value="Genomic_DNA"/>
</dbReference>
<name>A0A9P7BGC9_9ASCO</name>
<gene>
    <name evidence="2" type="ORF">C6P40_004291</name>
</gene>
<keyword evidence="1" id="KW-1133">Transmembrane helix</keyword>
<feature type="transmembrane region" description="Helical" evidence="1">
    <location>
        <begin position="195"/>
        <end position="216"/>
    </location>
</feature>
<evidence type="ECO:0000256" key="1">
    <source>
        <dbReference type="SAM" id="Phobius"/>
    </source>
</evidence>
<reference evidence="2" key="1">
    <citation type="submission" date="2020-11" db="EMBL/GenBank/DDBJ databases">
        <title>Kefir isolates.</title>
        <authorList>
            <person name="Marcisauskas S."/>
            <person name="Kim Y."/>
            <person name="Blasche S."/>
        </authorList>
    </citation>
    <scope>NUCLEOTIDE SEQUENCE</scope>
    <source>
        <strain evidence="2">Olga-1</strain>
    </source>
</reference>
<protein>
    <recommendedName>
        <fullName evidence="4">Very-long-chain (3R)-3-hydroxyacyl-CoA dehydratase</fullName>
    </recommendedName>
</protein>
<dbReference type="OrthoDB" id="46988at2759"/>
<keyword evidence="3" id="KW-1185">Reference proteome</keyword>
<proteinExistence type="predicted"/>
<keyword evidence="1" id="KW-0472">Membrane</keyword>
<feature type="transmembrane region" description="Helical" evidence="1">
    <location>
        <begin position="55"/>
        <end position="75"/>
    </location>
</feature>